<dbReference type="AlphaFoldDB" id="A0A0D8XTF9"/>
<proteinExistence type="predicted"/>
<feature type="transmembrane region" description="Helical" evidence="1">
    <location>
        <begin position="20"/>
        <end position="40"/>
    </location>
</feature>
<dbReference type="Proteomes" id="UP000053766">
    <property type="component" value="Unassembled WGS sequence"/>
</dbReference>
<accession>A0A0D8XTF9</accession>
<gene>
    <name evidence="2" type="ORF">DICVIV_06815</name>
</gene>
<keyword evidence="1" id="KW-0812">Transmembrane</keyword>
<reference evidence="2 3" key="1">
    <citation type="submission" date="2013-11" db="EMBL/GenBank/DDBJ databases">
        <title>Draft genome of the bovine lungworm Dictyocaulus viviparus.</title>
        <authorList>
            <person name="Mitreva M."/>
        </authorList>
    </citation>
    <scope>NUCLEOTIDE SEQUENCE [LARGE SCALE GENOMIC DNA]</scope>
    <source>
        <strain evidence="2 3">HannoverDv2000</strain>
    </source>
</reference>
<evidence type="ECO:0000256" key="1">
    <source>
        <dbReference type="SAM" id="Phobius"/>
    </source>
</evidence>
<dbReference type="STRING" id="29172.A0A0D8XTF9"/>
<keyword evidence="3" id="KW-1185">Reference proteome</keyword>
<evidence type="ECO:0000313" key="2">
    <source>
        <dbReference type="EMBL" id="KJH47107.1"/>
    </source>
</evidence>
<protein>
    <submittedName>
        <fullName evidence="2">Uncharacterized protein</fullName>
    </submittedName>
</protein>
<name>A0A0D8XTF9_DICVI</name>
<organism evidence="2 3">
    <name type="scientific">Dictyocaulus viviparus</name>
    <name type="common">Bovine lungworm</name>
    <dbReference type="NCBI Taxonomy" id="29172"/>
    <lineage>
        <taxon>Eukaryota</taxon>
        <taxon>Metazoa</taxon>
        <taxon>Ecdysozoa</taxon>
        <taxon>Nematoda</taxon>
        <taxon>Chromadorea</taxon>
        <taxon>Rhabditida</taxon>
        <taxon>Rhabditina</taxon>
        <taxon>Rhabditomorpha</taxon>
        <taxon>Strongyloidea</taxon>
        <taxon>Metastrongylidae</taxon>
        <taxon>Dictyocaulus</taxon>
    </lineage>
</organism>
<sequence length="141" mass="16623">MSIDENLIPAKRMFVTTTLAVIMFTTMLQGTTIKCIVNLLKVKRSKMFGQTEEKRRVFDYVANEMMKQVIDFIENLTDVHGDNVLYRKILEFDQNVLKPKLVAYYRPRNTSIIERHMEIELNEFAMSVKRGEFTSHQLRND</sequence>
<dbReference type="EMBL" id="KN716320">
    <property type="protein sequence ID" value="KJH47107.1"/>
    <property type="molecule type" value="Genomic_DNA"/>
</dbReference>
<dbReference type="OrthoDB" id="196264at2759"/>
<keyword evidence="1" id="KW-0472">Membrane</keyword>
<reference evidence="3" key="2">
    <citation type="journal article" date="2016" name="Sci. Rep.">
        <title>Dictyocaulus viviparus genome, variome and transcriptome elucidate lungworm biology and support future intervention.</title>
        <authorList>
            <person name="McNulty S.N."/>
            <person name="Strube C."/>
            <person name="Rosa B.A."/>
            <person name="Martin J.C."/>
            <person name="Tyagi R."/>
            <person name="Choi Y.J."/>
            <person name="Wang Q."/>
            <person name="Hallsworth Pepin K."/>
            <person name="Zhang X."/>
            <person name="Ozersky P."/>
            <person name="Wilson R.K."/>
            <person name="Sternberg P.W."/>
            <person name="Gasser R.B."/>
            <person name="Mitreva M."/>
        </authorList>
    </citation>
    <scope>NUCLEOTIDE SEQUENCE [LARGE SCALE GENOMIC DNA]</scope>
    <source>
        <strain evidence="3">HannoverDv2000</strain>
    </source>
</reference>
<evidence type="ECO:0000313" key="3">
    <source>
        <dbReference type="Proteomes" id="UP000053766"/>
    </source>
</evidence>
<keyword evidence="1" id="KW-1133">Transmembrane helix</keyword>